<dbReference type="PROSITE" id="PS51178">
    <property type="entry name" value="PASTA"/>
    <property type="match status" value="3"/>
</dbReference>
<keyword evidence="3" id="KW-0808">Transferase</keyword>
<dbReference type="Proteomes" id="UP000594463">
    <property type="component" value="Chromosome"/>
</dbReference>
<sequence length="345" mass="37504">MTAKKGKTPNLFLRILLTVIAFGLGVVLSGFFGLMLLQYSVSATSLAVPDFRNQDLVTAVNLASKMGLQVEVARIENRSDRIANQVLEQDPLPGAEAKRGRKVRVVINGYIGQAQTGGVAVTPAVTQEVTMSRVPDVRDLSLSEAQNLLETNGYRLGRVVEVTHEDVLKGTVISQDPPAESTLPLGNQVSLLISKGGTEAIVATPPAKILVPDLIGLKVEEARRLLAEMDLSVGQIEEVVMPERNPGIIIGQIPESGQEASPGQTINLQIVQAVQDLQDLSLRFALPDARVPIIVRIVVNDELGERVVYEEEHQGGETVEILSRTKGKGKVLIYLNGYYYWEKEL</sequence>
<feature type="domain" description="PASTA" evidence="2">
    <location>
        <begin position="128"/>
        <end position="195"/>
    </location>
</feature>
<evidence type="ECO:0000313" key="4">
    <source>
        <dbReference type="Proteomes" id="UP000594463"/>
    </source>
</evidence>
<name>A0A7T1AJ72_ATRLM</name>
<dbReference type="CDD" id="cd06577">
    <property type="entry name" value="PASTA_pknB"/>
    <property type="match status" value="3"/>
</dbReference>
<dbReference type="Pfam" id="PF03793">
    <property type="entry name" value="PASTA"/>
    <property type="match status" value="3"/>
</dbReference>
<feature type="domain" description="PASTA" evidence="2">
    <location>
        <begin position="42"/>
        <end position="109"/>
    </location>
</feature>
<keyword evidence="3" id="KW-0418">Kinase</keyword>
<evidence type="ECO:0000256" key="1">
    <source>
        <dbReference type="SAM" id="Phobius"/>
    </source>
</evidence>
<evidence type="ECO:0000313" key="3">
    <source>
        <dbReference type="EMBL" id="QPM66909.1"/>
    </source>
</evidence>
<dbReference type="GO" id="GO:0004674">
    <property type="term" value="F:protein serine/threonine kinase activity"/>
    <property type="evidence" value="ECO:0007669"/>
    <property type="project" value="UniProtKB-EC"/>
</dbReference>
<feature type="transmembrane region" description="Helical" evidence="1">
    <location>
        <begin position="12"/>
        <end position="37"/>
    </location>
</feature>
<dbReference type="EC" id="2.7.11.1" evidence="3"/>
<gene>
    <name evidence="3" type="primary">spk1</name>
    <name evidence="3" type="ORF">RT761_00095</name>
</gene>
<dbReference type="RefSeq" id="WP_218112137.1">
    <property type="nucleotide sequence ID" value="NZ_CP065383.1"/>
</dbReference>
<proteinExistence type="predicted"/>
<organism evidence="3 4">
    <name type="scientific">Atribacter laminatus</name>
    <dbReference type="NCBI Taxonomy" id="2847778"/>
    <lineage>
        <taxon>Bacteria</taxon>
        <taxon>Pseudomonadati</taxon>
        <taxon>Atribacterota</taxon>
        <taxon>Atribacteria</taxon>
        <taxon>Atribacterales</taxon>
        <taxon>Atribacteraceae</taxon>
        <taxon>Atribacter</taxon>
    </lineage>
</organism>
<dbReference type="SMART" id="SM00740">
    <property type="entry name" value="PASTA"/>
    <property type="match status" value="3"/>
</dbReference>
<feature type="domain" description="PASTA" evidence="2">
    <location>
        <begin position="205"/>
        <end position="272"/>
    </location>
</feature>
<dbReference type="KEGG" id="alam:RT761_00095"/>
<evidence type="ECO:0000259" key="2">
    <source>
        <dbReference type="PROSITE" id="PS51178"/>
    </source>
</evidence>
<keyword evidence="4" id="KW-1185">Reference proteome</keyword>
<keyword evidence="1" id="KW-0472">Membrane</keyword>
<keyword evidence="1" id="KW-0812">Transmembrane</keyword>
<protein>
    <submittedName>
        <fullName evidence="3">Serine/threonine-protein kinase PK-1</fullName>
        <ecNumber evidence="3">2.7.11.1</ecNumber>
    </submittedName>
</protein>
<dbReference type="EMBL" id="CP065383">
    <property type="protein sequence ID" value="QPM66909.1"/>
    <property type="molecule type" value="Genomic_DNA"/>
</dbReference>
<dbReference type="InterPro" id="IPR005543">
    <property type="entry name" value="PASTA_dom"/>
</dbReference>
<dbReference type="AlphaFoldDB" id="A0A7T1AJ72"/>
<dbReference type="Gene3D" id="3.30.10.20">
    <property type="match status" value="3"/>
</dbReference>
<accession>A0A7T1AJ72</accession>
<reference evidence="3 4" key="1">
    <citation type="journal article" date="2021" name="Nat. Commun.">
        <title>Isolation of a member of the candidate phylum Atribacteria reveals a unique cell membrane structure.</title>
        <authorList>
            <person name="Taiki K."/>
            <person name="Nobu M.K."/>
            <person name="Kusada H."/>
            <person name="Meng X.-Y."/>
            <person name="Hosoki N."/>
            <person name="Uematsu K."/>
            <person name="Yoshioka H."/>
            <person name="Kamagata Y."/>
            <person name="Tamaki H."/>
        </authorList>
    </citation>
    <scope>NUCLEOTIDE SEQUENCE [LARGE SCALE GENOMIC DNA]</scope>
    <source>
        <strain evidence="3 4">RT761</strain>
    </source>
</reference>
<keyword evidence="1" id="KW-1133">Transmembrane helix</keyword>